<sequence length="174" mass="19316">MFQIPTQQNVNLALEKMPVSFTYSGLTRHMTAATATLKMATPTAVNMESTYHIRVRSNLPSHSPHLPFATELVDKLANESNSGFVNVNATASFRQSSSVESFQMKGYTVVQGVSKSYYTHFPPLGQWAPPPPYYQQLAKETLPLPDQSYSFHLPSEIMQHHSRLSPSANLAATD</sequence>
<organism evidence="1 3">
    <name type="scientific">Piloderma croceum (strain F 1598)</name>
    <dbReference type="NCBI Taxonomy" id="765440"/>
    <lineage>
        <taxon>Eukaryota</taxon>
        <taxon>Fungi</taxon>
        <taxon>Dikarya</taxon>
        <taxon>Basidiomycota</taxon>
        <taxon>Agaricomycotina</taxon>
        <taxon>Agaricomycetes</taxon>
        <taxon>Agaricomycetidae</taxon>
        <taxon>Atheliales</taxon>
        <taxon>Atheliaceae</taxon>
        <taxon>Piloderma</taxon>
    </lineage>
</organism>
<evidence type="ECO:0000313" key="2">
    <source>
        <dbReference type="EMBL" id="KIM77549.1"/>
    </source>
</evidence>
<name>A0A0C3F036_PILCF</name>
<proteinExistence type="predicted"/>
<evidence type="ECO:0000313" key="3">
    <source>
        <dbReference type="Proteomes" id="UP000054166"/>
    </source>
</evidence>
<dbReference type="AlphaFoldDB" id="A0A0C3F036"/>
<dbReference type="EMBL" id="KN833085">
    <property type="protein sequence ID" value="KIM73331.1"/>
    <property type="molecule type" value="Genomic_DNA"/>
</dbReference>
<evidence type="ECO:0000313" key="1">
    <source>
        <dbReference type="EMBL" id="KIM73331.1"/>
    </source>
</evidence>
<reference evidence="1 3" key="1">
    <citation type="submission" date="2014-04" db="EMBL/GenBank/DDBJ databases">
        <authorList>
            <consortium name="DOE Joint Genome Institute"/>
            <person name="Kuo A."/>
            <person name="Tarkka M."/>
            <person name="Buscot F."/>
            <person name="Kohler A."/>
            <person name="Nagy L.G."/>
            <person name="Floudas D."/>
            <person name="Copeland A."/>
            <person name="Barry K.W."/>
            <person name="Cichocki N."/>
            <person name="Veneault-Fourrey C."/>
            <person name="LaButti K."/>
            <person name="Lindquist E.A."/>
            <person name="Lipzen A."/>
            <person name="Lundell T."/>
            <person name="Morin E."/>
            <person name="Murat C."/>
            <person name="Sun H."/>
            <person name="Tunlid A."/>
            <person name="Henrissat B."/>
            <person name="Grigoriev I.V."/>
            <person name="Hibbett D.S."/>
            <person name="Martin F."/>
            <person name="Nordberg H.P."/>
            <person name="Cantor M.N."/>
            <person name="Hua S.X."/>
        </authorList>
    </citation>
    <scope>NUCLEOTIDE SEQUENCE [LARGE SCALE GENOMIC DNA]</scope>
    <source>
        <strain evidence="1 3">F 1598</strain>
    </source>
</reference>
<gene>
    <name evidence="2" type="ORF">PILCRDRAFT_11975</name>
    <name evidence="1" type="ORF">PILCRDRAFT_15301</name>
</gene>
<dbReference type="Proteomes" id="UP000054166">
    <property type="component" value="Unassembled WGS sequence"/>
</dbReference>
<reference evidence="3" key="2">
    <citation type="submission" date="2015-01" db="EMBL/GenBank/DDBJ databases">
        <title>Evolutionary Origins and Diversification of the Mycorrhizal Mutualists.</title>
        <authorList>
            <consortium name="DOE Joint Genome Institute"/>
            <consortium name="Mycorrhizal Genomics Consortium"/>
            <person name="Kohler A."/>
            <person name="Kuo A."/>
            <person name="Nagy L.G."/>
            <person name="Floudas D."/>
            <person name="Copeland A."/>
            <person name="Barry K.W."/>
            <person name="Cichocki N."/>
            <person name="Veneault-Fourrey C."/>
            <person name="LaButti K."/>
            <person name="Lindquist E.A."/>
            <person name="Lipzen A."/>
            <person name="Lundell T."/>
            <person name="Morin E."/>
            <person name="Murat C."/>
            <person name="Riley R."/>
            <person name="Ohm R."/>
            <person name="Sun H."/>
            <person name="Tunlid A."/>
            <person name="Henrissat B."/>
            <person name="Grigoriev I.V."/>
            <person name="Hibbett D.S."/>
            <person name="Martin F."/>
        </authorList>
    </citation>
    <scope>NUCLEOTIDE SEQUENCE [LARGE SCALE GENOMIC DNA]</scope>
    <source>
        <strain evidence="2 3">F 1598</strain>
    </source>
</reference>
<dbReference type="HOGENOM" id="CLU_1540648_0_0_1"/>
<keyword evidence="3" id="KW-1185">Reference proteome</keyword>
<protein>
    <submittedName>
        <fullName evidence="1">Uncharacterized protein</fullName>
    </submittedName>
</protein>
<reference evidence="1" key="3">
    <citation type="submission" date="2015-02" db="EMBL/GenBank/DDBJ databases">
        <title>Evolutionary Origins and Diversification of the Mycorrhizal Mutualists.</title>
        <authorList>
            <consortium name="DOE Joint Genome Institute"/>
            <consortium name="Mycorrhizal Genomics Consortium"/>
            <person name="Kohler A."/>
            <person name="Kuo A."/>
            <person name="Nagy L.G."/>
            <person name="Floudas D."/>
            <person name="Copeland A."/>
            <person name="Barry K.W."/>
            <person name="Cichocki N."/>
            <person name="Veneault-Fourrey C."/>
            <person name="LaButti K."/>
            <person name="Lindquist E.A."/>
            <person name="Lipzen A."/>
            <person name="Lundell T."/>
            <person name="Morin E."/>
            <person name="Murat C."/>
            <person name="Riley R."/>
            <person name="Ohm R."/>
            <person name="Sun H."/>
            <person name="Tunlid A."/>
            <person name="Henrissat B."/>
            <person name="Grigoriev I.V."/>
            <person name="Hibbett D.S."/>
            <person name="Martin F."/>
        </authorList>
    </citation>
    <scope>NUCLEOTIDE SEQUENCE</scope>
    <source>
        <strain evidence="1">F 1598</strain>
    </source>
</reference>
<accession>A0A0C3F036</accession>
<dbReference type="EMBL" id="KN833024">
    <property type="protein sequence ID" value="KIM77549.1"/>
    <property type="molecule type" value="Genomic_DNA"/>
</dbReference>